<name>A0ABT4JQQ1_9GAMM</name>
<dbReference type="InterPro" id="IPR004193">
    <property type="entry name" value="Glyco_hydro_13_N"/>
</dbReference>
<dbReference type="Pfam" id="PF00128">
    <property type="entry name" value="Alpha-amylase"/>
    <property type="match status" value="1"/>
</dbReference>
<evidence type="ECO:0000313" key="6">
    <source>
        <dbReference type="Proteomes" id="UP001149719"/>
    </source>
</evidence>
<dbReference type="NCBIfam" id="TIGR02100">
    <property type="entry name" value="glgX_debranch"/>
    <property type="match status" value="1"/>
</dbReference>
<dbReference type="InterPro" id="IPR006047">
    <property type="entry name" value="GH13_cat_dom"/>
</dbReference>
<evidence type="ECO:0000256" key="2">
    <source>
        <dbReference type="ARBA" id="ARBA00022801"/>
    </source>
</evidence>
<dbReference type="InterPro" id="IPR017853">
    <property type="entry name" value="GH"/>
</dbReference>
<dbReference type="SMART" id="SM00642">
    <property type="entry name" value="Aamy"/>
    <property type="match status" value="1"/>
</dbReference>
<dbReference type="Gene3D" id="2.60.40.10">
    <property type="entry name" value="Immunoglobulins"/>
    <property type="match status" value="1"/>
</dbReference>
<dbReference type="SUPFAM" id="SSF51011">
    <property type="entry name" value="Glycosyl hydrolase domain"/>
    <property type="match status" value="1"/>
</dbReference>
<keyword evidence="6" id="KW-1185">Reference proteome</keyword>
<dbReference type="PANTHER" id="PTHR43002">
    <property type="entry name" value="GLYCOGEN DEBRANCHING ENZYME"/>
    <property type="match status" value="1"/>
</dbReference>
<dbReference type="SUPFAM" id="SSF81296">
    <property type="entry name" value="E set domains"/>
    <property type="match status" value="1"/>
</dbReference>
<keyword evidence="3" id="KW-0326">Glycosidase</keyword>
<dbReference type="Proteomes" id="UP001149719">
    <property type="component" value="Unassembled WGS sequence"/>
</dbReference>
<evidence type="ECO:0000256" key="3">
    <source>
        <dbReference type="ARBA" id="ARBA00023295"/>
    </source>
</evidence>
<dbReference type="SUPFAM" id="SSF51445">
    <property type="entry name" value="(Trans)glycosidases"/>
    <property type="match status" value="1"/>
</dbReference>
<accession>A0ABT4JQQ1</accession>
<evidence type="ECO:0000256" key="1">
    <source>
        <dbReference type="ARBA" id="ARBA00008061"/>
    </source>
</evidence>
<dbReference type="InterPro" id="IPR044505">
    <property type="entry name" value="GlgX_Isoamylase_N_E_set"/>
</dbReference>
<feature type="domain" description="Glycosyl hydrolase family 13 catalytic" evidence="4">
    <location>
        <begin position="158"/>
        <end position="560"/>
    </location>
</feature>
<proteinExistence type="inferred from homology"/>
<comment type="caution">
    <text evidence="5">The sequence shown here is derived from an EMBL/GenBank/DDBJ whole genome shotgun (WGS) entry which is preliminary data.</text>
</comment>
<gene>
    <name evidence="5" type="primary">glgX</name>
    <name evidence="5" type="ORF">O1D97_03245</name>
</gene>
<dbReference type="InterPro" id="IPR014756">
    <property type="entry name" value="Ig_E-set"/>
</dbReference>
<sequence>MNDFILERGHPNPLGASVTKNGINFAVFSKHATQLYLCIFENDAEIARFPFTNKTQFIWHIEIKGLSDIHTYGFRAEGPFDPKHHHLFNINKLLMDPYAKDFTEKLSWHPDQSTINLNGDINNEDSAHCVPKSIIFTPPAQNRPPRIEILPQQRCLYELHVKGFSQQLGIEDHLKGTYLGVVTKEGLGHLKSLGVSTIQLMPCFSFATESRLMELQLTNYWGYNPISFFAPEKSYAIDDAIIEFKAMVDGLRSAGFEVILDVVYNHTAESELHQSSVCYKGLDNAIYYRNENGRYLNYTGCGNCIDTFQEMSLRLIMDSMRYWVEEMGIDGFRFDLGVDLGRTQHEFSPNAPLLQAIMQDPTLQKVCLVSEPWDIGPNGYQVGQFPNGFLECNDQYRDTLRRFWRGDESQTQALATRLMGSRDYFHKGSKSPLTSVNYITYHDGYTLRDLVSYHRRHNLANMENNRDGHGDNISQNFGTEGPSTDDSINQQRLNQQLCLLATLLLSQGTPHILGGDELSHTQNGNNNAYCQDNETTWLNWGHSSDRLAITSAISTLLALRKQHPILAETHLPDDPLYQHLEADVIEWFNEDGRLMSIEDWNEPERDFLSVLMSRGSTTKSSLWVGFYREDTPINIIFPKGTRKIRSLFNTNGITLKEDYIECLYRSAFVLEIDRFE</sequence>
<evidence type="ECO:0000259" key="4">
    <source>
        <dbReference type="SMART" id="SM00642"/>
    </source>
</evidence>
<organism evidence="5 6">
    <name type="scientific">Marinomonas phaeophyticola</name>
    <dbReference type="NCBI Taxonomy" id="3004091"/>
    <lineage>
        <taxon>Bacteria</taxon>
        <taxon>Pseudomonadati</taxon>
        <taxon>Pseudomonadota</taxon>
        <taxon>Gammaproteobacteria</taxon>
        <taxon>Oceanospirillales</taxon>
        <taxon>Oceanospirillaceae</taxon>
        <taxon>Marinomonas</taxon>
    </lineage>
</organism>
<dbReference type="EMBL" id="JAPUBN010000010">
    <property type="protein sequence ID" value="MCZ2720684.1"/>
    <property type="molecule type" value="Genomic_DNA"/>
</dbReference>
<comment type="similarity">
    <text evidence="1">Belongs to the glycosyl hydrolase 13 family.</text>
</comment>
<evidence type="ECO:0000313" key="5">
    <source>
        <dbReference type="EMBL" id="MCZ2720684.1"/>
    </source>
</evidence>
<dbReference type="InterPro" id="IPR011837">
    <property type="entry name" value="Glycogen_debranch_GlgX"/>
</dbReference>
<dbReference type="InterPro" id="IPR013783">
    <property type="entry name" value="Ig-like_fold"/>
</dbReference>
<dbReference type="CDD" id="cd11326">
    <property type="entry name" value="AmyAc_Glg_debranch"/>
    <property type="match status" value="1"/>
</dbReference>
<dbReference type="CDD" id="cd02856">
    <property type="entry name" value="E_set_GDE_Isoamylase_N"/>
    <property type="match status" value="1"/>
</dbReference>
<dbReference type="Gene3D" id="3.20.20.80">
    <property type="entry name" value="Glycosidases"/>
    <property type="match status" value="1"/>
</dbReference>
<keyword evidence="2" id="KW-0378">Hydrolase</keyword>
<dbReference type="Pfam" id="PF02922">
    <property type="entry name" value="CBM_48"/>
    <property type="match status" value="1"/>
</dbReference>
<protein>
    <submittedName>
        <fullName evidence="5">Glycogen debranching protein GlgX</fullName>
    </submittedName>
</protein>
<reference evidence="5" key="1">
    <citation type="submission" date="2022-12" db="EMBL/GenBank/DDBJ databases">
        <title>Marinomonas 15G1-11 sp. nov, isolated from marine algae.</title>
        <authorList>
            <person name="Butt M."/>
            <person name="Choi D.G."/>
            <person name="Kim J.M."/>
            <person name="Lee J.K."/>
            <person name="Baek J.H."/>
            <person name="Jeon C.O."/>
        </authorList>
    </citation>
    <scope>NUCLEOTIDE SEQUENCE</scope>
    <source>
        <strain evidence="5">15G1-11</strain>
    </source>
</reference>
<dbReference type="RefSeq" id="WP_269122773.1">
    <property type="nucleotide sequence ID" value="NZ_JAPUBN010000010.1"/>
</dbReference>